<evidence type="ECO:0000313" key="7">
    <source>
        <dbReference type="EMBL" id="KKW33496.1"/>
    </source>
</evidence>
<dbReference type="EMBL" id="LCRH01000001">
    <property type="protein sequence ID" value="KKW33496.1"/>
    <property type="molecule type" value="Genomic_DNA"/>
</dbReference>
<dbReference type="PANTHER" id="PTHR10744:SF1">
    <property type="entry name" value="SMALL RIBOSOMAL SUBUNIT PROTEIN US17M"/>
    <property type="match status" value="1"/>
</dbReference>
<name>A0A0G1XRE1_9BACT</name>
<dbReference type="GO" id="GO:0003735">
    <property type="term" value="F:structural constituent of ribosome"/>
    <property type="evidence" value="ECO:0007669"/>
    <property type="project" value="UniProtKB-UniRule"/>
</dbReference>
<dbReference type="HAMAP" id="MF_01345_B">
    <property type="entry name" value="Ribosomal_uS17_B"/>
    <property type="match status" value="1"/>
</dbReference>
<evidence type="ECO:0000256" key="4">
    <source>
        <dbReference type="ARBA" id="ARBA00022980"/>
    </source>
</evidence>
<comment type="subunit">
    <text evidence="6">Part of the 30S ribosomal subunit.</text>
</comment>
<dbReference type="GO" id="GO:0006412">
    <property type="term" value="P:translation"/>
    <property type="evidence" value="ECO:0007669"/>
    <property type="project" value="UniProtKB-UniRule"/>
</dbReference>
<dbReference type="GO" id="GO:0022627">
    <property type="term" value="C:cytosolic small ribosomal subunit"/>
    <property type="evidence" value="ECO:0007669"/>
    <property type="project" value="UniProtKB-UniRule"/>
</dbReference>
<evidence type="ECO:0000256" key="3">
    <source>
        <dbReference type="ARBA" id="ARBA00022884"/>
    </source>
</evidence>
<dbReference type="SUPFAM" id="SSF50249">
    <property type="entry name" value="Nucleic acid-binding proteins"/>
    <property type="match status" value="1"/>
</dbReference>
<dbReference type="Pfam" id="PF00366">
    <property type="entry name" value="Ribosomal_S17"/>
    <property type="match status" value="1"/>
</dbReference>
<dbReference type="Proteomes" id="UP000034054">
    <property type="component" value="Unassembled WGS sequence"/>
</dbReference>
<evidence type="ECO:0000256" key="2">
    <source>
        <dbReference type="ARBA" id="ARBA00022730"/>
    </source>
</evidence>
<comment type="caution">
    <text evidence="7">The sequence shown here is derived from an EMBL/GenBank/DDBJ whole genome shotgun (WGS) entry which is preliminary data.</text>
</comment>
<keyword evidence="2 6" id="KW-0699">rRNA-binding</keyword>
<keyword evidence="5 6" id="KW-0687">Ribonucleoprotein</keyword>
<dbReference type="InterPro" id="IPR012340">
    <property type="entry name" value="NA-bd_OB-fold"/>
</dbReference>
<dbReference type="AlphaFoldDB" id="A0A0G1XRE1"/>
<dbReference type="InterPro" id="IPR000266">
    <property type="entry name" value="Ribosomal_uS17"/>
</dbReference>
<dbReference type="NCBIfam" id="NF004123">
    <property type="entry name" value="PRK05610.1"/>
    <property type="match status" value="1"/>
</dbReference>
<evidence type="ECO:0000313" key="8">
    <source>
        <dbReference type="Proteomes" id="UP000034054"/>
    </source>
</evidence>
<dbReference type="GO" id="GO:0019843">
    <property type="term" value="F:rRNA binding"/>
    <property type="evidence" value="ECO:0007669"/>
    <property type="project" value="UniProtKB-UniRule"/>
</dbReference>
<dbReference type="PRINTS" id="PR00973">
    <property type="entry name" value="RIBOSOMALS17"/>
</dbReference>
<reference evidence="7 8" key="1">
    <citation type="journal article" date="2015" name="Nature">
        <title>rRNA introns, odd ribosomes, and small enigmatic genomes across a large radiation of phyla.</title>
        <authorList>
            <person name="Brown C.T."/>
            <person name="Hug L.A."/>
            <person name="Thomas B.C."/>
            <person name="Sharon I."/>
            <person name="Castelle C.J."/>
            <person name="Singh A."/>
            <person name="Wilkins M.J."/>
            <person name="Williams K.H."/>
            <person name="Banfield J.F."/>
        </authorList>
    </citation>
    <scope>NUCLEOTIDE SEQUENCE [LARGE SCALE GENOMIC DNA]</scope>
</reference>
<sequence>MEIKTTQRTLTGEVVSTAMAKTLVVRVDRTVVHPKYGKRYVQSKKYHVHDEQNTHKVGEVVVFQASRPYSKTKRWRVLNKQSAN</sequence>
<dbReference type="NCBIfam" id="TIGR03635">
    <property type="entry name" value="uS17_bact"/>
    <property type="match status" value="1"/>
</dbReference>
<organism evidence="7 8">
    <name type="scientific">Candidatus Uhrbacteria bacterium GW2011_GWA2_52_8d</name>
    <dbReference type="NCBI Taxonomy" id="1618979"/>
    <lineage>
        <taxon>Bacteria</taxon>
        <taxon>Candidatus Uhriibacteriota</taxon>
    </lineage>
</organism>
<dbReference type="InterPro" id="IPR019984">
    <property type="entry name" value="Ribosomal_uS17_bact/chlr"/>
</dbReference>
<comment type="function">
    <text evidence="6">One of the primary rRNA binding proteins, it binds specifically to the 5'-end of 16S ribosomal RNA.</text>
</comment>
<proteinExistence type="inferred from homology"/>
<dbReference type="PANTHER" id="PTHR10744">
    <property type="entry name" value="40S RIBOSOMAL PROTEIN S11 FAMILY MEMBER"/>
    <property type="match status" value="1"/>
</dbReference>
<evidence type="ECO:0000256" key="6">
    <source>
        <dbReference type="HAMAP-Rule" id="MF_01345"/>
    </source>
</evidence>
<dbReference type="Gene3D" id="2.40.50.140">
    <property type="entry name" value="Nucleic acid-binding proteins"/>
    <property type="match status" value="1"/>
</dbReference>
<accession>A0A0G1XRE1</accession>
<gene>
    <name evidence="6" type="primary">rpsQ</name>
    <name evidence="7" type="ORF">UY76_C0001G0015</name>
</gene>
<keyword evidence="3 6" id="KW-0694">RNA-binding</keyword>
<evidence type="ECO:0000256" key="1">
    <source>
        <dbReference type="ARBA" id="ARBA00010254"/>
    </source>
</evidence>
<protein>
    <recommendedName>
        <fullName evidence="6">Small ribosomal subunit protein uS17</fullName>
    </recommendedName>
</protein>
<keyword evidence="4 6" id="KW-0689">Ribosomal protein</keyword>
<evidence type="ECO:0000256" key="5">
    <source>
        <dbReference type="ARBA" id="ARBA00023274"/>
    </source>
</evidence>
<comment type="similarity">
    <text evidence="1 6">Belongs to the universal ribosomal protein uS17 family.</text>
</comment>
<dbReference type="CDD" id="cd00364">
    <property type="entry name" value="Ribosomal_uS17"/>
    <property type="match status" value="1"/>
</dbReference>